<dbReference type="PANTHER" id="PTHR11559">
    <property type="entry name" value="CARBOXYLESTERASE"/>
    <property type="match status" value="1"/>
</dbReference>
<feature type="domain" description="Carboxylesterase type B" evidence="1">
    <location>
        <begin position="577"/>
        <end position="1092"/>
    </location>
</feature>
<reference evidence="3" key="3">
    <citation type="submission" date="2016-06" db="UniProtKB">
        <authorList>
            <consortium name="WormBaseParasite"/>
        </authorList>
    </citation>
    <scope>IDENTIFICATION</scope>
</reference>
<keyword evidence="2" id="KW-1185">Reference proteome</keyword>
<dbReference type="InterPro" id="IPR029058">
    <property type="entry name" value="AB_hydrolase_fold"/>
</dbReference>
<evidence type="ECO:0000259" key="1">
    <source>
        <dbReference type="Pfam" id="PF00135"/>
    </source>
</evidence>
<protein>
    <submittedName>
        <fullName evidence="3">COesterase domain-containing protein</fullName>
    </submittedName>
</protein>
<dbReference type="WBParaSite" id="GPLIN_001223600">
    <property type="protein sequence ID" value="GPLIN_001223600"/>
    <property type="gene ID" value="GPLIN_001223600"/>
</dbReference>
<evidence type="ECO:0000313" key="2">
    <source>
        <dbReference type="Proteomes" id="UP000050741"/>
    </source>
</evidence>
<organism evidence="2 3">
    <name type="scientific">Globodera pallida</name>
    <name type="common">Potato cyst nematode worm</name>
    <name type="synonym">Heterodera pallida</name>
    <dbReference type="NCBI Taxonomy" id="36090"/>
    <lineage>
        <taxon>Eukaryota</taxon>
        <taxon>Metazoa</taxon>
        <taxon>Ecdysozoa</taxon>
        <taxon>Nematoda</taxon>
        <taxon>Chromadorea</taxon>
        <taxon>Rhabditida</taxon>
        <taxon>Tylenchina</taxon>
        <taxon>Tylenchomorpha</taxon>
        <taxon>Tylenchoidea</taxon>
        <taxon>Heteroderidae</taxon>
        <taxon>Heteroderinae</taxon>
        <taxon>Globodera</taxon>
    </lineage>
</organism>
<dbReference type="InterPro" id="IPR050309">
    <property type="entry name" value="Type-B_Carboxylest/Lipase"/>
</dbReference>
<reference evidence="2" key="2">
    <citation type="submission" date="2014-05" db="EMBL/GenBank/DDBJ databases">
        <title>The genome and life-stage specific transcriptomes of Globodera pallida elucidate key aspects of plant parasitism by a cyst nematode.</title>
        <authorList>
            <person name="Cotton J.A."/>
            <person name="Lilley C.J."/>
            <person name="Jones L.M."/>
            <person name="Kikuchi T."/>
            <person name="Reid A.J."/>
            <person name="Thorpe P."/>
            <person name="Tsai I.J."/>
            <person name="Beasley H."/>
            <person name="Blok V."/>
            <person name="Cock P.J.A."/>
            <person name="Van den Akker S.E."/>
            <person name="Holroyd N."/>
            <person name="Hunt M."/>
            <person name="Mantelin S."/>
            <person name="Naghra H."/>
            <person name="Pain A."/>
            <person name="Palomares-Rius J.E."/>
            <person name="Zarowiecki M."/>
            <person name="Berriman M."/>
            <person name="Jones J.T."/>
            <person name="Urwin P.E."/>
        </authorList>
    </citation>
    <scope>NUCLEOTIDE SEQUENCE [LARGE SCALE GENOMIC DNA]</scope>
    <source>
        <strain evidence="2">Lindley</strain>
    </source>
</reference>
<proteinExistence type="predicted"/>
<dbReference type="Proteomes" id="UP000050741">
    <property type="component" value="Unassembled WGS sequence"/>
</dbReference>
<dbReference type="Gene3D" id="3.40.50.1820">
    <property type="entry name" value="alpha/beta hydrolase"/>
    <property type="match status" value="1"/>
</dbReference>
<dbReference type="SUPFAM" id="SSF52540">
    <property type="entry name" value="P-loop containing nucleoside triphosphate hydrolases"/>
    <property type="match status" value="1"/>
</dbReference>
<dbReference type="AlphaFoldDB" id="A0A183CH80"/>
<dbReference type="SUPFAM" id="SSF53474">
    <property type="entry name" value="alpha/beta-Hydrolases"/>
    <property type="match status" value="1"/>
</dbReference>
<reference evidence="2" key="1">
    <citation type="submission" date="2013-12" db="EMBL/GenBank/DDBJ databases">
        <authorList>
            <person name="Aslett M."/>
        </authorList>
    </citation>
    <scope>NUCLEOTIDE SEQUENCE [LARGE SCALE GENOMIC DNA]</scope>
    <source>
        <strain evidence="2">Lindley</strain>
    </source>
</reference>
<dbReference type="Pfam" id="PF00135">
    <property type="entry name" value="COesterase"/>
    <property type="match status" value="1"/>
</dbReference>
<accession>A0A183CH80</accession>
<evidence type="ECO:0000313" key="3">
    <source>
        <dbReference type="WBParaSite" id="GPLIN_001223600"/>
    </source>
</evidence>
<dbReference type="InterPro" id="IPR002018">
    <property type="entry name" value="CarbesteraseB"/>
</dbReference>
<dbReference type="InterPro" id="IPR027417">
    <property type="entry name" value="P-loop_NTPase"/>
</dbReference>
<sequence>MMIFASSKKLVRQLLTQTAPLFATTSTRKSSDWFGDFSAPAPYIVSFRDHEMLDRSQRSAFLAALDLDKAMVTVQGSPGSGKTMLVAEFAHKMNTERDRRLLIVCGSQEIMYSTISRYIRRTKCFDHLVHLQPFDEKVALRIAPDSRRIDCLHHSTVREALAKRSLLARIKQKTEGSGERITIVDVLQSQSTRDQTRIVFATPMEAFALLEQTSTGQQENACPLFDAVVLEDVGALKGSEDWRKFLQLAPLLRVFGDSTHSICSFPSDSEKSDAEETFEGSLLQQIKVDSEQKDSTHFVLLSQYRANMNVQLWPARVFYTSWDESSLARPNMTSQHEIRLDHLMNRLVLETDSVHTDSLTLVDTDALEGPWNAKMFQALLAVAHINLLLNHGIFPSQIACFTLSSAHGEAIRRILFDLNRPLSTHPHAENVEIGRVEQYLGRTFETVLKSFISDVAFTAYFGSQRALQYLSTEIMAANRQLFLIGSLQRFRNMRTKESYEFVHLLTQRGSIITPSELFPLERGQFEHIVREAESSRGSAPEERNVVDKLRKGGGNVKQKEQQRNFAGANRNIRVGGNTTTGKIRGRVLRLGLGKEKADIDVFFGIPYATPPTGPLRFEKTVPLAENGTHAVDAIKMPRMCVPHHRLDNWTSDWEEYSEDCLYINMFTPRHQKKNILRPLLVAIYVGGFEVGPRRYKNYTEIGHKFLSRDIAVATIQFRIGFLGFASSGSAEMPGNFGYWDLTEALRWLHANAKAFGADPSRITLFGYSASSTTVTTLGLSPHSREFFQQIIQMSGPVFSSRGASVRTVDTTQRMADQIGCANWKLKECLKTKSIDQFFEAMDKIGSTLPDVNYDLFGPTFDGDFLPANFSQLVRESKPKPTIIGLNELEPLAFTLINGNNSLRHLAIPREEFATFGREKLRMYLRQKAIKSEYFGPKAAEELAEEVTSFYENLWENRTALNGSRDNWFFLQRTVLFLDDVQFLVPFLWEVREKVSTGWPLFLYVNKYINAREIPKDFPPELCKSFHDSDHKYVLRHPYSSYEFDGNDLAMERLMTLLFANFVRNGDPSSPDTVHWPPATRAHPFRHLAIDLPVPQPVPDFDLRRMRFWDQIVAKYPQHNLILGTSALANFATRPAQMAATVIMMALLAFFG</sequence>
<name>A0A183CH80_GLOPA</name>
<dbReference type="Gene3D" id="3.40.50.300">
    <property type="entry name" value="P-loop containing nucleotide triphosphate hydrolases"/>
    <property type="match status" value="2"/>
</dbReference>